<dbReference type="InterPro" id="IPR036412">
    <property type="entry name" value="HAD-like_sf"/>
</dbReference>
<name>Q2RI60_MOOTA</name>
<dbReference type="STRING" id="264732.Moth_1572"/>
<dbReference type="AlphaFoldDB" id="Q2RI60"/>
<dbReference type="HOGENOM" id="CLU_1862922_0_0_9"/>
<proteinExistence type="predicted"/>
<dbReference type="InterPro" id="IPR023214">
    <property type="entry name" value="HAD_sf"/>
</dbReference>
<dbReference type="eggNOG" id="COG5663">
    <property type="taxonomic scope" value="Bacteria"/>
</dbReference>
<dbReference type="KEGG" id="mta:Moth_1572"/>
<dbReference type="SUPFAM" id="SSF56784">
    <property type="entry name" value="HAD-like"/>
    <property type="match status" value="1"/>
</dbReference>
<protein>
    <submittedName>
        <fullName evidence="1">Uncharacterized protein</fullName>
    </submittedName>
</protein>
<sequence length="137" mass="15764">MWWPEVGEKNPFVPVHIQVSELDILAKLGHEIVYLTSRPVLAIDLTRAWLAAHGFPRGSIVFLPRGHKKFFALYYSIDLVFEDDPAEVLQLQKAVGRVLVPAWPYNLNTKGRGIKAFTSWREIVGYIDCFRQLRMVL</sequence>
<gene>
    <name evidence="1" type="ordered locus">Moth_1572</name>
</gene>
<dbReference type="EnsemblBacteria" id="ABC19879">
    <property type="protein sequence ID" value="ABC19879"/>
    <property type="gene ID" value="Moth_1572"/>
</dbReference>
<organism evidence="1">
    <name type="scientific">Moorella thermoacetica (strain ATCC 39073 / JCM 9320)</name>
    <dbReference type="NCBI Taxonomy" id="264732"/>
    <lineage>
        <taxon>Bacteria</taxon>
        <taxon>Bacillati</taxon>
        <taxon>Bacillota</taxon>
        <taxon>Clostridia</taxon>
        <taxon>Neomoorellales</taxon>
        <taxon>Neomoorellaceae</taxon>
        <taxon>Neomoorella</taxon>
    </lineage>
</organism>
<reference evidence="1" key="1">
    <citation type="submission" date="2005-12" db="EMBL/GenBank/DDBJ databases">
        <title>Complete sequence of Moorella thermoacetica ATCC 39073.</title>
        <authorList>
            <consortium name="US DOE Joint Genome Institute"/>
            <person name="Copeland A."/>
            <person name="Lucas S."/>
            <person name="Lapidus A."/>
            <person name="Barry K."/>
            <person name="Detter J.C."/>
            <person name="Glavina T."/>
            <person name="Hammon N."/>
            <person name="Israni S."/>
            <person name="Pitluck S."/>
            <person name="Chertkov O."/>
            <person name="Saunders E.H."/>
            <person name="Brettin T."/>
            <person name="Bruce D."/>
            <person name="Han C."/>
            <person name="Tapia R."/>
            <person name="Gilna P."/>
            <person name="Schmutz J."/>
            <person name="Larimer F."/>
            <person name="Land M."/>
            <person name="Kyrpides N."/>
            <person name="Anderson I."/>
            <person name="Richardson P."/>
            <person name="Ragsdale S."/>
        </authorList>
    </citation>
    <scope>NUCLEOTIDE SEQUENCE</scope>
    <source>
        <strain evidence="1">ATCC 39073</strain>
    </source>
</reference>
<dbReference type="Gene3D" id="3.40.50.1000">
    <property type="entry name" value="HAD superfamily/HAD-like"/>
    <property type="match status" value="1"/>
</dbReference>
<dbReference type="OrthoDB" id="573782at2"/>
<evidence type="ECO:0000313" key="1">
    <source>
        <dbReference type="EMBL" id="ABC19879.1"/>
    </source>
</evidence>
<accession>Q2RI60</accession>
<dbReference type="EMBL" id="CP000232">
    <property type="protein sequence ID" value="ABC19879.1"/>
    <property type="molecule type" value="Genomic_DNA"/>
</dbReference>